<sequence length="48" mass="5560">MATGVLDRVISMDFIDCPRIMYKDPNFRHTLRLTYINLVNKTTGAMLL</sequence>
<evidence type="ECO:0000313" key="1">
    <source>
        <dbReference type="EMBL" id="QHU35451.1"/>
    </source>
</evidence>
<accession>A0A6C0M0D1</accession>
<organism evidence="1">
    <name type="scientific">viral metagenome</name>
    <dbReference type="NCBI Taxonomy" id="1070528"/>
    <lineage>
        <taxon>unclassified sequences</taxon>
        <taxon>metagenomes</taxon>
        <taxon>organismal metagenomes</taxon>
    </lineage>
</organism>
<proteinExistence type="predicted"/>
<dbReference type="EMBL" id="MN740609">
    <property type="protein sequence ID" value="QHU35451.1"/>
    <property type="molecule type" value="Genomic_DNA"/>
</dbReference>
<protein>
    <submittedName>
        <fullName evidence="1">Uncharacterized protein</fullName>
    </submittedName>
</protein>
<dbReference type="AlphaFoldDB" id="A0A6C0M0D1"/>
<name>A0A6C0M0D1_9ZZZZ</name>
<reference evidence="1" key="1">
    <citation type="journal article" date="2020" name="Nature">
        <title>Giant virus diversity and host interactions through global metagenomics.</title>
        <authorList>
            <person name="Schulz F."/>
            <person name="Roux S."/>
            <person name="Paez-Espino D."/>
            <person name="Jungbluth S."/>
            <person name="Walsh D.A."/>
            <person name="Denef V.J."/>
            <person name="McMahon K.D."/>
            <person name="Konstantinidis K.T."/>
            <person name="Eloe-Fadrosh E.A."/>
            <person name="Kyrpides N.C."/>
            <person name="Woyke T."/>
        </authorList>
    </citation>
    <scope>NUCLEOTIDE SEQUENCE</scope>
    <source>
        <strain evidence="1">GVMAG-S-1029409-49</strain>
    </source>
</reference>